<feature type="domain" description="RNA polymerase sigma factor 70 region 4 type 2" evidence="8">
    <location>
        <begin position="117"/>
        <end position="169"/>
    </location>
</feature>
<evidence type="ECO:0000256" key="1">
    <source>
        <dbReference type="ARBA" id="ARBA00010641"/>
    </source>
</evidence>
<dbReference type="InterPro" id="IPR013325">
    <property type="entry name" value="RNA_pol_sigma_r2"/>
</dbReference>
<dbReference type="Pfam" id="PF04542">
    <property type="entry name" value="Sigma70_r2"/>
    <property type="match status" value="1"/>
</dbReference>
<organism evidence="9 10">
    <name type="scientific">Sphingobacterium mizutaii</name>
    <dbReference type="NCBI Taxonomy" id="1010"/>
    <lineage>
        <taxon>Bacteria</taxon>
        <taxon>Pseudomonadati</taxon>
        <taxon>Bacteroidota</taxon>
        <taxon>Sphingobacteriia</taxon>
        <taxon>Sphingobacteriales</taxon>
        <taxon>Sphingobacteriaceae</taxon>
        <taxon>Sphingobacterium</taxon>
    </lineage>
</organism>
<dbReference type="PROSITE" id="PS01063">
    <property type="entry name" value="SIGMA70_ECF"/>
    <property type="match status" value="1"/>
</dbReference>
<dbReference type="InterPro" id="IPR007627">
    <property type="entry name" value="RNA_pol_sigma70_r2"/>
</dbReference>
<name>A0AAJ5C277_9SPHI</name>
<dbReference type="CDD" id="cd06171">
    <property type="entry name" value="Sigma70_r4"/>
    <property type="match status" value="1"/>
</dbReference>
<dbReference type="SUPFAM" id="SSF88659">
    <property type="entry name" value="Sigma3 and sigma4 domains of RNA polymerase sigma factors"/>
    <property type="match status" value="1"/>
</dbReference>
<dbReference type="NCBIfam" id="TIGR02985">
    <property type="entry name" value="Sig70_bacteroi1"/>
    <property type="match status" value="1"/>
</dbReference>
<dbReference type="PANTHER" id="PTHR43133:SF46">
    <property type="entry name" value="RNA POLYMERASE SIGMA-70 FACTOR ECF SUBFAMILY"/>
    <property type="match status" value="1"/>
</dbReference>
<comment type="similarity">
    <text evidence="1 6">Belongs to the sigma-70 factor family. ECF subfamily.</text>
</comment>
<dbReference type="Gene3D" id="1.10.10.10">
    <property type="entry name" value="Winged helix-like DNA-binding domain superfamily/Winged helix DNA-binding domain"/>
    <property type="match status" value="1"/>
</dbReference>
<proteinExistence type="inferred from homology"/>
<evidence type="ECO:0000256" key="6">
    <source>
        <dbReference type="RuleBase" id="RU000716"/>
    </source>
</evidence>
<dbReference type="Proteomes" id="UP000215355">
    <property type="component" value="Chromosome 1"/>
</dbReference>
<keyword evidence="3 6" id="KW-0731">Sigma factor</keyword>
<dbReference type="NCBIfam" id="TIGR02937">
    <property type="entry name" value="sigma70-ECF"/>
    <property type="match status" value="1"/>
</dbReference>
<dbReference type="SUPFAM" id="SSF88946">
    <property type="entry name" value="Sigma2 domain of RNA polymerase sigma factors"/>
    <property type="match status" value="1"/>
</dbReference>
<gene>
    <name evidence="9" type="primary">sigK_2</name>
    <name evidence="9" type="ORF">SAMEA4412673_03978</name>
</gene>
<dbReference type="GO" id="GO:0003677">
    <property type="term" value="F:DNA binding"/>
    <property type="evidence" value="ECO:0007669"/>
    <property type="project" value="UniProtKB-KW"/>
</dbReference>
<dbReference type="GO" id="GO:0016987">
    <property type="term" value="F:sigma factor activity"/>
    <property type="evidence" value="ECO:0007669"/>
    <property type="project" value="UniProtKB-KW"/>
</dbReference>
<accession>A0AAJ5C277</accession>
<dbReference type="Gene3D" id="1.10.1740.10">
    <property type="match status" value="1"/>
</dbReference>
<evidence type="ECO:0000256" key="3">
    <source>
        <dbReference type="ARBA" id="ARBA00023082"/>
    </source>
</evidence>
<dbReference type="InterPro" id="IPR039425">
    <property type="entry name" value="RNA_pol_sigma-70-like"/>
</dbReference>
<evidence type="ECO:0000313" key="10">
    <source>
        <dbReference type="Proteomes" id="UP000215355"/>
    </source>
</evidence>
<dbReference type="InterPro" id="IPR013249">
    <property type="entry name" value="RNA_pol_sigma70_r4_t2"/>
</dbReference>
<dbReference type="InterPro" id="IPR036388">
    <property type="entry name" value="WH-like_DNA-bd_sf"/>
</dbReference>
<dbReference type="InterPro" id="IPR013324">
    <property type="entry name" value="RNA_pol_sigma_r3/r4-like"/>
</dbReference>
<dbReference type="RefSeq" id="WP_093099775.1">
    <property type="nucleotide sequence ID" value="NZ_CP158798.1"/>
</dbReference>
<dbReference type="AlphaFoldDB" id="A0AAJ5C277"/>
<dbReference type="PANTHER" id="PTHR43133">
    <property type="entry name" value="RNA POLYMERASE ECF-TYPE SIGMA FACTO"/>
    <property type="match status" value="1"/>
</dbReference>
<evidence type="ECO:0000256" key="4">
    <source>
        <dbReference type="ARBA" id="ARBA00023125"/>
    </source>
</evidence>
<evidence type="ECO:0000256" key="2">
    <source>
        <dbReference type="ARBA" id="ARBA00023015"/>
    </source>
</evidence>
<dbReference type="InterPro" id="IPR014284">
    <property type="entry name" value="RNA_pol_sigma-70_dom"/>
</dbReference>
<evidence type="ECO:0000256" key="5">
    <source>
        <dbReference type="ARBA" id="ARBA00023163"/>
    </source>
</evidence>
<dbReference type="InterPro" id="IPR014327">
    <property type="entry name" value="RNA_pol_sigma70_bacteroid"/>
</dbReference>
<feature type="domain" description="RNA polymerase sigma-70 region 2" evidence="7">
    <location>
        <begin position="24"/>
        <end position="86"/>
    </location>
</feature>
<evidence type="ECO:0000259" key="8">
    <source>
        <dbReference type="Pfam" id="PF08281"/>
    </source>
</evidence>
<dbReference type="Pfam" id="PF08281">
    <property type="entry name" value="Sigma70_r4_2"/>
    <property type="match status" value="1"/>
</dbReference>
<protein>
    <recommendedName>
        <fullName evidence="6">RNA polymerase sigma factor</fullName>
    </recommendedName>
</protein>
<evidence type="ECO:0000259" key="7">
    <source>
        <dbReference type="Pfam" id="PF04542"/>
    </source>
</evidence>
<keyword evidence="5 6" id="KW-0804">Transcription</keyword>
<keyword evidence="2 6" id="KW-0805">Transcription regulation</keyword>
<keyword evidence="4 6" id="KW-0238">DNA-binding</keyword>
<reference evidence="9 10" key="1">
    <citation type="submission" date="2017-06" db="EMBL/GenBank/DDBJ databases">
        <authorList>
            <consortium name="Pathogen Informatics"/>
        </authorList>
    </citation>
    <scope>NUCLEOTIDE SEQUENCE [LARGE SCALE GENOMIC DNA]</scope>
    <source>
        <strain evidence="9 10">NCTC12149</strain>
    </source>
</reference>
<dbReference type="KEGG" id="smiz:4412673_03978"/>
<sequence length="188" mass="22211">MKIENQIFKNLKNGDLNAFQQVFDGYGQSIFNTAYKILKSKEQAEEIVQETFLKTWLNRSQIDEAKDIWPFIYVIAKRLCFNQLRSMKYDMLAQQELLRNMNENVEDSKIQLSDIQQLLDESVKALPGRQRQVWIMSREEGKSHKEIAEELGISPNTVKNCLVQTLKTLRQTFKQADYLYLLLFFFLQ</sequence>
<evidence type="ECO:0000313" key="9">
    <source>
        <dbReference type="EMBL" id="SNV64702.1"/>
    </source>
</evidence>
<dbReference type="InterPro" id="IPR000838">
    <property type="entry name" value="RNA_pol_sigma70_ECF_CS"/>
</dbReference>
<dbReference type="EMBL" id="LT906468">
    <property type="protein sequence ID" value="SNV64702.1"/>
    <property type="molecule type" value="Genomic_DNA"/>
</dbReference>
<dbReference type="GO" id="GO:0006352">
    <property type="term" value="P:DNA-templated transcription initiation"/>
    <property type="evidence" value="ECO:0007669"/>
    <property type="project" value="InterPro"/>
</dbReference>